<keyword evidence="1" id="KW-0472">Membrane</keyword>
<proteinExistence type="predicted"/>
<gene>
    <name evidence="2" type="ORF">BCR41DRAFT_139305</name>
</gene>
<evidence type="ECO:0000313" key="2">
    <source>
        <dbReference type="EMBL" id="ORZ09439.1"/>
    </source>
</evidence>
<organism evidence="2 3">
    <name type="scientific">Lobosporangium transversale</name>
    <dbReference type="NCBI Taxonomy" id="64571"/>
    <lineage>
        <taxon>Eukaryota</taxon>
        <taxon>Fungi</taxon>
        <taxon>Fungi incertae sedis</taxon>
        <taxon>Mucoromycota</taxon>
        <taxon>Mortierellomycotina</taxon>
        <taxon>Mortierellomycetes</taxon>
        <taxon>Mortierellales</taxon>
        <taxon>Mortierellaceae</taxon>
        <taxon>Lobosporangium</taxon>
    </lineage>
</organism>
<feature type="transmembrane region" description="Helical" evidence="1">
    <location>
        <begin position="38"/>
        <end position="68"/>
    </location>
</feature>
<dbReference type="EMBL" id="MCFF01000034">
    <property type="protein sequence ID" value="ORZ09439.1"/>
    <property type="molecule type" value="Genomic_DNA"/>
</dbReference>
<sequence>MLCSFLFFLTGVDQCLQRAIRRGVEAGVPLFIKRAPFFFFFCYFFLNPGVSYFTLLSQLPQLFFCLLYKTFPQRYIAHKHSTCTTTLNCSFFQQLIPPYPTHKQTHFPSI</sequence>
<dbReference type="AlphaFoldDB" id="A0A1Y2GFN0"/>
<accession>A0A1Y2GFN0</accession>
<dbReference type="InParanoid" id="A0A1Y2GFN0"/>
<evidence type="ECO:0000256" key="1">
    <source>
        <dbReference type="SAM" id="Phobius"/>
    </source>
</evidence>
<dbReference type="RefSeq" id="XP_021878892.1">
    <property type="nucleotide sequence ID" value="XM_022019530.1"/>
</dbReference>
<keyword evidence="3" id="KW-1185">Reference proteome</keyword>
<dbReference type="GeneID" id="33561375"/>
<keyword evidence="1" id="KW-1133">Transmembrane helix</keyword>
<keyword evidence="1" id="KW-0812">Transmembrane</keyword>
<reference evidence="2 3" key="1">
    <citation type="submission" date="2016-07" db="EMBL/GenBank/DDBJ databases">
        <title>Pervasive Adenine N6-methylation of Active Genes in Fungi.</title>
        <authorList>
            <consortium name="DOE Joint Genome Institute"/>
            <person name="Mondo S.J."/>
            <person name="Dannebaum R.O."/>
            <person name="Kuo R.C."/>
            <person name="Labutti K."/>
            <person name="Haridas S."/>
            <person name="Kuo A."/>
            <person name="Salamov A."/>
            <person name="Ahrendt S.R."/>
            <person name="Lipzen A."/>
            <person name="Sullivan W."/>
            <person name="Andreopoulos W.B."/>
            <person name="Clum A."/>
            <person name="Lindquist E."/>
            <person name="Daum C."/>
            <person name="Ramamoorthy G.K."/>
            <person name="Gryganskyi A."/>
            <person name="Culley D."/>
            <person name="Magnuson J.K."/>
            <person name="James T.Y."/>
            <person name="O'Malley M.A."/>
            <person name="Stajich J.E."/>
            <person name="Spatafora J.W."/>
            <person name="Visel A."/>
            <person name="Grigoriev I.V."/>
        </authorList>
    </citation>
    <scope>NUCLEOTIDE SEQUENCE [LARGE SCALE GENOMIC DNA]</scope>
    <source>
        <strain evidence="2 3">NRRL 3116</strain>
    </source>
</reference>
<name>A0A1Y2GFN0_9FUNG</name>
<dbReference type="Proteomes" id="UP000193648">
    <property type="component" value="Unassembled WGS sequence"/>
</dbReference>
<comment type="caution">
    <text evidence="2">The sequence shown here is derived from an EMBL/GenBank/DDBJ whole genome shotgun (WGS) entry which is preliminary data.</text>
</comment>
<evidence type="ECO:0000313" key="3">
    <source>
        <dbReference type="Proteomes" id="UP000193648"/>
    </source>
</evidence>
<protein>
    <submittedName>
        <fullName evidence="2">Uncharacterized protein</fullName>
    </submittedName>
</protein>